<evidence type="ECO:0000313" key="2">
    <source>
        <dbReference type="Proteomes" id="UP000006045"/>
    </source>
</evidence>
<accession>A0A7U9CR75</accession>
<evidence type="ECO:0000313" key="1">
    <source>
        <dbReference type="EMBL" id="EJZ59534.1"/>
    </source>
</evidence>
<protein>
    <submittedName>
        <fullName evidence="1">Uncharacterized protein</fullName>
    </submittedName>
</protein>
<proteinExistence type="predicted"/>
<organism evidence="1 2">
    <name type="scientific">Pseudomonas fluorescens R124</name>
    <dbReference type="NCBI Taxonomy" id="743713"/>
    <lineage>
        <taxon>Bacteria</taxon>
        <taxon>Pseudomonadati</taxon>
        <taxon>Pseudomonadota</taxon>
        <taxon>Gammaproteobacteria</taxon>
        <taxon>Pseudomonadales</taxon>
        <taxon>Pseudomonadaceae</taxon>
        <taxon>Pseudomonas</taxon>
    </lineage>
</organism>
<dbReference type="Proteomes" id="UP000006045">
    <property type="component" value="Chromosome"/>
</dbReference>
<sequence>MSYRQGVGFSEVEGFKIPWAAITLRAKSAFHYRVYLNWRHVRWLKAIDVNHSGFAVLLAHANRKGFEFAVYGIGRTLARMN</sequence>
<reference evidence="1 2" key="1">
    <citation type="submission" date="2012-08" db="EMBL/GenBank/DDBJ databases">
        <title>The genome of cave-isolated P. fluorescens strain R124 demonstrates phenotypic adaptation to the mineral environment.</title>
        <authorList>
            <person name="Barton M.D."/>
            <person name="Petronio M."/>
            <person name="Giarrizzo J.G."/>
            <person name="Bowling B.V."/>
            <person name="Barton H.A."/>
        </authorList>
    </citation>
    <scope>NUCLEOTIDE SEQUENCE [LARGE SCALE GENOMIC DNA]</scope>
    <source>
        <strain evidence="1 2">R124</strain>
    </source>
</reference>
<name>A0A7U9CR75_PSEFL</name>
<gene>
    <name evidence="1" type="ORF">I1A_003881</name>
</gene>
<dbReference type="EMBL" id="CM001561">
    <property type="protein sequence ID" value="EJZ59534.1"/>
    <property type="molecule type" value="Genomic_DNA"/>
</dbReference>
<dbReference type="AlphaFoldDB" id="A0A7U9CR75"/>